<evidence type="ECO:0000256" key="1">
    <source>
        <dbReference type="SAM" id="MobiDB-lite"/>
    </source>
</evidence>
<accession>A0A9Q3I474</accession>
<reference evidence="2" key="1">
    <citation type="submission" date="2021-03" db="EMBL/GenBank/DDBJ databases">
        <title>Draft genome sequence of rust myrtle Austropuccinia psidii MF-1, a brazilian biotype.</title>
        <authorList>
            <person name="Quecine M.C."/>
            <person name="Pachon D.M.R."/>
            <person name="Bonatelli M.L."/>
            <person name="Correr F.H."/>
            <person name="Franceschini L.M."/>
            <person name="Leite T.F."/>
            <person name="Margarido G.R.A."/>
            <person name="Almeida C.A."/>
            <person name="Ferrarezi J.A."/>
            <person name="Labate C.A."/>
        </authorList>
    </citation>
    <scope>NUCLEOTIDE SEQUENCE</scope>
    <source>
        <strain evidence="2">MF-1</strain>
    </source>
</reference>
<proteinExistence type="predicted"/>
<evidence type="ECO:0000313" key="2">
    <source>
        <dbReference type="EMBL" id="MBW0526617.1"/>
    </source>
</evidence>
<evidence type="ECO:0000313" key="3">
    <source>
        <dbReference type="Proteomes" id="UP000765509"/>
    </source>
</evidence>
<dbReference type="EMBL" id="AVOT02032799">
    <property type="protein sequence ID" value="MBW0526617.1"/>
    <property type="molecule type" value="Genomic_DNA"/>
</dbReference>
<comment type="caution">
    <text evidence="2">The sequence shown here is derived from an EMBL/GenBank/DDBJ whole genome shotgun (WGS) entry which is preliminary data.</text>
</comment>
<organism evidence="2 3">
    <name type="scientific">Austropuccinia psidii MF-1</name>
    <dbReference type="NCBI Taxonomy" id="1389203"/>
    <lineage>
        <taxon>Eukaryota</taxon>
        <taxon>Fungi</taxon>
        <taxon>Dikarya</taxon>
        <taxon>Basidiomycota</taxon>
        <taxon>Pucciniomycotina</taxon>
        <taxon>Pucciniomycetes</taxon>
        <taxon>Pucciniales</taxon>
        <taxon>Sphaerophragmiaceae</taxon>
        <taxon>Austropuccinia</taxon>
    </lineage>
</organism>
<dbReference type="Proteomes" id="UP000765509">
    <property type="component" value="Unassembled WGS sequence"/>
</dbReference>
<feature type="compositionally biased region" description="Polar residues" evidence="1">
    <location>
        <begin position="341"/>
        <end position="362"/>
    </location>
</feature>
<protein>
    <submittedName>
        <fullName evidence="2">Uncharacterized protein</fullName>
    </submittedName>
</protein>
<feature type="region of interest" description="Disordered" evidence="1">
    <location>
        <begin position="341"/>
        <end position="369"/>
    </location>
</feature>
<feature type="compositionally biased region" description="Polar residues" evidence="1">
    <location>
        <begin position="407"/>
        <end position="423"/>
    </location>
</feature>
<keyword evidence="3" id="KW-1185">Reference proteome</keyword>
<sequence>MLKFLIQQLNPFKPLPIFLNLAAFLLPAFTNTLYLDDPSCLDFWEGLLSSTTLDLDNAEKPSGHYHHHLVSAESQAALPISPVYSELNWRINNNPPSQINTKDSSTITQQSRFNFDGSQPYQTGDQQLSLSEPFRNQAQILAPTQVTALNNGNYISSSSNSQDQNTLEKLVTIKPTTHHIAQHLQNQVDLGQGDQRPDLQFNLGSKLNSLSSFSHPNLLNKPQGLSFNSFQIRKYQVSTQPSVLFPFNNKATIEIPRSINVMDLKASRSYSTPTQTKKISKAIDSSQNIDKQIAEFEHQPAWLDHQKIPSDQVFPQQNLIFSSGNPTELDKKKEVVSCAERSNSAQSLNYPDEQSIQLASSSEKSDDDLDNWDYEINTIHDVINTTPDGIDQTNDQMDTSHDELQKSIAQPDQSGKLNTENDPKIVNTNKISQKSLISQAYEKLGEKKSQVFRDEIDAFLTSLQITYSSQTPKEDFVNENSFKQILFFVIKASLVRSEIYALLNGKLDGEQHEELRILQKDTFEFLRYFWKLALTNVEDEKNKYFHMKKDILTPTFLNKARRAFEAPAAVDIRGKWASWYAITAFVRMHWGADLTEPQKRFITSEVLALRAVDHTDSNEGKLIEENLLNTNQIPEKTARASFFDHTMIKGTENLKIFDLNLADFVKSITERYENDGKMIPRIGPNNIKHRISYAITASFLQIILYATTGWGGELKEAADDRLPSKVFQLLKYFWELALFEEADVPSDLHAIAPYLPKSYIFQEAKTKLKLHGPPYQKGEMLSWYTTKLVIRWLWGKELMPKQRTQIKTNIRSTQAHGDELNRPEISRTAPTYRKLTRICTDSLGGQALKDCGIELSEFLRSILIRYKKNDKKINHEEKKRILQRLSYAIKASFLQIQFYSEENLRGKLSEEAKKNLSNRTFKILQYFWELALFDEGDPPPNEDKKLGNIIKQSESFNNALDTLKPRRGNEQMGHTAAWHTTTFLVKWFWKQDLNEYQKGLIHKKIQSKAKENS</sequence>
<name>A0A9Q3I474_9BASI</name>
<feature type="compositionally biased region" description="Polar residues" evidence="1">
    <location>
        <begin position="384"/>
        <end position="397"/>
    </location>
</feature>
<feature type="region of interest" description="Disordered" evidence="1">
    <location>
        <begin position="384"/>
        <end position="423"/>
    </location>
</feature>
<dbReference type="AlphaFoldDB" id="A0A9Q3I474"/>
<gene>
    <name evidence="2" type="ORF">O181_066332</name>
</gene>